<organism evidence="1 2">
    <name type="scientific">Rhizobium etli</name>
    <dbReference type="NCBI Taxonomy" id="29449"/>
    <lineage>
        <taxon>Bacteria</taxon>
        <taxon>Pseudomonadati</taxon>
        <taxon>Pseudomonadota</taxon>
        <taxon>Alphaproteobacteria</taxon>
        <taxon>Hyphomicrobiales</taxon>
        <taxon>Rhizobiaceae</taxon>
        <taxon>Rhizobium/Agrobacterium group</taxon>
        <taxon>Rhizobium</taxon>
    </lineage>
</organism>
<geneLocation type="plasmid" evidence="2">
    <name>pretnxc12e</name>
</geneLocation>
<dbReference type="Proteomes" id="UP000194159">
    <property type="component" value="Plasmid pRetNXC12e"/>
</dbReference>
<proteinExistence type="predicted"/>
<accession>A0AAN1ENH4</accession>
<dbReference type="RefSeq" id="WP_086084236.1">
    <property type="nucleotide sequence ID" value="NZ_CP020911.1"/>
</dbReference>
<dbReference type="EMBL" id="CP020911">
    <property type="protein sequence ID" value="ARQ13977.1"/>
    <property type="molecule type" value="Genomic_DNA"/>
</dbReference>
<evidence type="ECO:0000313" key="2">
    <source>
        <dbReference type="Proteomes" id="UP000194159"/>
    </source>
</evidence>
<dbReference type="AlphaFoldDB" id="A0AAN1ENH4"/>
<protein>
    <submittedName>
        <fullName evidence="1">Uncharacterized protein</fullName>
    </submittedName>
</protein>
<gene>
    <name evidence="1" type="ORF">NXC12_PE00382</name>
</gene>
<sequence>MILKTSGQISEPDEFVFPVNTRTIAEIRYGMLNQVMTVVYHDGRSRTTTGIQGPAMLKILAQRPLERSPFLLQTVI</sequence>
<name>A0AAN1ENH4_RHIET</name>
<keyword evidence="1" id="KW-0614">Plasmid</keyword>
<evidence type="ECO:0000313" key="1">
    <source>
        <dbReference type="EMBL" id="ARQ13977.1"/>
    </source>
</evidence>
<reference evidence="1 2" key="1">
    <citation type="submission" date="2017-04" db="EMBL/GenBank/DDBJ databases">
        <title>Complete genome sequences of Rhizobium genomic linages associated to common bean (phaseolus vulgaris).</title>
        <authorList>
            <person name="Santamaria R.I."/>
            <person name="Bustos P."/>
            <person name="Perez-Carrascal O."/>
            <person name="Martinez-Flores I."/>
            <person name="Juarez S."/>
            <person name="Lozano L."/>
            <person name="Miranda F."/>
            <person name="Vinuesa P."/>
            <person name="Martinez-Romero E."/>
            <person name="Cevallos M.A."/>
            <person name="Romero D."/>
            <person name="Davila G."/>
            <person name="Gonzalez V."/>
        </authorList>
    </citation>
    <scope>NUCLEOTIDE SEQUENCE [LARGE SCALE GENOMIC DNA]</scope>
    <source>
        <strain evidence="1 2">NXC12</strain>
        <plasmid evidence="2">pretnxc12e</plasmid>
    </source>
</reference>